<sequence>MPSDAYRDIASLPPALRFLAGGGEATKLILERDWSDHPLGPPEAWPDILKTTLSTVFNSPESMILAWGDQAQTFFFNETYFPLLGPRLGWAMGAPFQVVWADAWQQAKPIVEDAFAGRSRHFIDLPWKLDTDRGKADTWFSFSYSRVLSPAGDVAGLFIFTNETTERVLADAALRESQEQLRLVNATLEAQVAERTADRNRLWQMSTDLMLIAAFDGTIEAVNPAWMLTLGWTEQALIGKPLFSLIHPDDLSHTIDGADEIAAGQNFARFENRYRHADSSYRDIAWTAGPGDGKIIAVGRDVTEEKIAAEALAAAEDQLRQAQKMEAVGQLTGGLAHDFNNLLTGMMGNLELLQLRIARGRLDDAERFVIAAQAAGRRAAALTQRLLAFSRRQTLDPRATDINCLIFGMEDLLRRTVGPTTDIDVISGAGLWVAMIDATQFESAILNLCINARDAMPHGGRITIETANKWLDDRAARERDLAPGQYLSICVTDTGTGMTPETISRAFEPFFTTKPIGQGTGLGLSMIYGFARQSNGQVQIHSELGHGTTICLYLPRYAGDALMPEEEEAIATAEAASGETILVVDDEATIRHLIDEVLEEQGYTVIGAGDGAAALKVMQSGARIDLLITDVGLPGGMNGRQVADAARMLQPGLRILFITGYAENAAVGNGNLEPGMELLTKPFTMFGLTAKVAEMMKYVGG</sequence>
<dbReference type="CDD" id="cd16919">
    <property type="entry name" value="HATPase_CckA-like"/>
    <property type="match status" value="1"/>
</dbReference>
<dbReference type="InterPro" id="IPR011006">
    <property type="entry name" value="CheY-like_superfamily"/>
</dbReference>
<dbReference type="InterPro" id="IPR003661">
    <property type="entry name" value="HisK_dim/P_dom"/>
</dbReference>
<evidence type="ECO:0000313" key="8">
    <source>
        <dbReference type="EMBL" id="MBJ6123767.1"/>
    </source>
</evidence>
<dbReference type="InterPro" id="IPR004358">
    <property type="entry name" value="Sig_transdc_His_kin-like_C"/>
</dbReference>
<dbReference type="InterPro" id="IPR001789">
    <property type="entry name" value="Sig_transdc_resp-reg_receiver"/>
</dbReference>
<dbReference type="CDD" id="cd00082">
    <property type="entry name" value="HisKA"/>
    <property type="match status" value="1"/>
</dbReference>
<evidence type="ECO:0000256" key="4">
    <source>
        <dbReference type="PROSITE-ProRule" id="PRU00169"/>
    </source>
</evidence>
<dbReference type="InterPro" id="IPR000014">
    <property type="entry name" value="PAS"/>
</dbReference>
<dbReference type="Pfam" id="PF02518">
    <property type="entry name" value="HATPase_c"/>
    <property type="match status" value="1"/>
</dbReference>
<comment type="catalytic activity">
    <reaction evidence="1">
        <text>ATP + protein L-histidine = ADP + protein N-phospho-L-histidine.</text>
        <dbReference type="EC" id="2.7.13.3"/>
    </reaction>
</comment>
<feature type="domain" description="PAS" evidence="7">
    <location>
        <begin position="195"/>
        <end position="265"/>
    </location>
</feature>
<dbReference type="Gene3D" id="3.30.450.20">
    <property type="entry name" value="PAS domain"/>
    <property type="match status" value="2"/>
</dbReference>
<reference evidence="9" key="1">
    <citation type="submission" date="2020-12" db="EMBL/GenBank/DDBJ databases">
        <title>Hymenobacter sp.</title>
        <authorList>
            <person name="Kim M.K."/>
        </authorList>
    </citation>
    <scope>NUCLEOTIDE SEQUENCE [LARGE SCALE GENOMIC DNA]</scope>
    <source>
        <strain evidence="9">BT553</strain>
    </source>
</reference>
<evidence type="ECO:0000259" key="5">
    <source>
        <dbReference type="PROSITE" id="PS50109"/>
    </source>
</evidence>
<dbReference type="Gene3D" id="3.30.565.10">
    <property type="entry name" value="Histidine kinase-like ATPase, C-terminal domain"/>
    <property type="match status" value="1"/>
</dbReference>
<dbReference type="EC" id="2.7.13.3" evidence="2"/>
<dbReference type="InterPro" id="IPR035965">
    <property type="entry name" value="PAS-like_dom_sf"/>
</dbReference>
<dbReference type="PANTHER" id="PTHR43065:SF42">
    <property type="entry name" value="TWO-COMPONENT SENSOR PPRA"/>
    <property type="match status" value="1"/>
</dbReference>
<dbReference type="PANTHER" id="PTHR43065">
    <property type="entry name" value="SENSOR HISTIDINE KINASE"/>
    <property type="match status" value="1"/>
</dbReference>
<accession>A0ABS0XUR8</accession>
<organism evidence="8 9">
    <name type="scientific">Sphingomonas mollis</name>
    <dbReference type="NCBI Taxonomy" id="2795726"/>
    <lineage>
        <taxon>Bacteria</taxon>
        <taxon>Pseudomonadati</taxon>
        <taxon>Pseudomonadota</taxon>
        <taxon>Alphaproteobacteria</taxon>
        <taxon>Sphingomonadales</taxon>
        <taxon>Sphingomonadaceae</taxon>
        <taxon>Sphingomonas</taxon>
    </lineage>
</organism>
<dbReference type="SMART" id="SM00387">
    <property type="entry name" value="HATPase_c"/>
    <property type="match status" value="1"/>
</dbReference>
<dbReference type="Gene3D" id="1.10.287.130">
    <property type="match status" value="1"/>
</dbReference>
<dbReference type="PROSITE" id="PS50112">
    <property type="entry name" value="PAS"/>
    <property type="match status" value="1"/>
</dbReference>
<evidence type="ECO:0000259" key="6">
    <source>
        <dbReference type="PROSITE" id="PS50110"/>
    </source>
</evidence>
<dbReference type="Pfam" id="PF08447">
    <property type="entry name" value="PAS_3"/>
    <property type="match status" value="1"/>
</dbReference>
<evidence type="ECO:0000259" key="7">
    <source>
        <dbReference type="PROSITE" id="PS50112"/>
    </source>
</evidence>
<dbReference type="Pfam" id="PF00512">
    <property type="entry name" value="HisKA"/>
    <property type="match status" value="1"/>
</dbReference>
<dbReference type="InterPro" id="IPR036097">
    <property type="entry name" value="HisK_dim/P_sf"/>
</dbReference>
<dbReference type="Pfam" id="PF00072">
    <property type="entry name" value="Response_reg"/>
    <property type="match status" value="1"/>
</dbReference>
<dbReference type="PROSITE" id="PS50110">
    <property type="entry name" value="RESPONSE_REGULATORY"/>
    <property type="match status" value="1"/>
</dbReference>
<dbReference type="CDD" id="cd00130">
    <property type="entry name" value="PAS"/>
    <property type="match status" value="1"/>
</dbReference>
<evidence type="ECO:0000256" key="2">
    <source>
        <dbReference type="ARBA" id="ARBA00012438"/>
    </source>
</evidence>
<evidence type="ECO:0000256" key="1">
    <source>
        <dbReference type="ARBA" id="ARBA00000085"/>
    </source>
</evidence>
<dbReference type="SMART" id="SM00388">
    <property type="entry name" value="HisKA"/>
    <property type="match status" value="1"/>
</dbReference>
<dbReference type="SUPFAM" id="SSF52172">
    <property type="entry name" value="CheY-like"/>
    <property type="match status" value="1"/>
</dbReference>
<dbReference type="PRINTS" id="PR00344">
    <property type="entry name" value="BCTRLSENSOR"/>
</dbReference>
<dbReference type="SMART" id="SM00448">
    <property type="entry name" value="REC"/>
    <property type="match status" value="1"/>
</dbReference>
<dbReference type="InterPro" id="IPR003594">
    <property type="entry name" value="HATPase_dom"/>
</dbReference>
<proteinExistence type="predicted"/>
<dbReference type="RefSeq" id="WP_199041861.1">
    <property type="nucleotide sequence ID" value="NZ_JAELXS010000024.1"/>
</dbReference>
<feature type="domain" description="Response regulatory" evidence="6">
    <location>
        <begin position="580"/>
        <end position="696"/>
    </location>
</feature>
<dbReference type="Proteomes" id="UP000640426">
    <property type="component" value="Unassembled WGS sequence"/>
</dbReference>
<keyword evidence="3 4" id="KW-0597">Phosphoprotein</keyword>
<name>A0ABS0XUR8_9SPHN</name>
<dbReference type="SMART" id="SM00091">
    <property type="entry name" value="PAS"/>
    <property type="match status" value="1"/>
</dbReference>
<feature type="domain" description="Histidine kinase" evidence="5">
    <location>
        <begin position="334"/>
        <end position="558"/>
    </location>
</feature>
<dbReference type="InterPro" id="IPR013655">
    <property type="entry name" value="PAS_fold_3"/>
</dbReference>
<dbReference type="CDD" id="cd18161">
    <property type="entry name" value="REC_hyHK_blue-like"/>
    <property type="match status" value="1"/>
</dbReference>
<dbReference type="InterPro" id="IPR005467">
    <property type="entry name" value="His_kinase_dom"/>
</dbReference>
<dbReference type="SUPFAM" id="SSF47384">
    <property type="entry name" value="Homodimeric domain of signal transducing histidine kinase"/>
    <property type="match status" value="1"/>
</dbReference>
<comment type="caution">
    <text evidence="8">The sequence shown here is derived from an EMBL/GenBank/DDBJ whole genome shotgun (WGS) entry which is preliminary data.</text>
</comment>
<evidence type="ECO:0000313" key="9">
    <source>
        <dbReference type="Proteomes" id="UP000640426"/>
    </source>
</evidence>
<dbReference type="InterPro" id="IPR036890">
    <property type="entry name" value="HATPase_C_sf"/>
</dbReference>
<dbReference type="EMBL" id="JAELXS010000024">
    <property type="protein sequence ID" value="MBJ6123767.1"/>
    <property type="molecule type" value="Genomic_DNA"/>
</dbReference>
<protein>
    <recommendedName>
        <fullName evidence="2">histidine kinase</fullName>
        <ecNumber evidence="2">2.7.13.3</ecNumber>
    </recommendedName>
</protein>
<keyword evidence="9" id="KW-1185">Reference proteome</keyword>
<evidence type="ECO:0000256" key="3">
    <source>
        <dbReference type="ARBA" id="ARBA00022553"/>
    </source>
</evidence>
<dbReference type="Gene3D" id="3.40.50.2300">
    <property type="match status" value="1"/>
</dbReference>
<dbReference type="PROSITE" id="PS50109">
    <property type="entry name" value="HIS_KIN"/>
    <property type="match status" value="1"/>
</dbReference>
<feature type="modified residue" description="4-aspartylphosphate" evidence="4">
    <location>
        <position position="630"/>
    </location>
</feature>
<gene>
    <name evidence="8" type="ORF">JAO74_18525</name>
</gene>
<dbReference type="SUPFAM" id="SSF55874">
    <property type="entry name" value="ATPase domain of HSP90 chaperone/DNA topoisomerase II/histidine kinase"/>
    <property type="match status" value="1"/>
</dbReference>
<dbReference type="NCBIfam" id="TIGR00229">
    <property type="entry name" value="sensory_box"/>
    <property type="match status" value="1"/>
</dbReference>
<dbReference type="SUPFAM" id="SSF55785">
    <property type="entry name" value="PYP-like sensor domain (PAS domain)"/>
    <property type="match status" value="1"/>
</dbReference>